<dbReference type="InterPro" id="IPR027939">
    <property type="entry name" value="NMT1/THI5"/>
</dbReference>
<name>A0A0R2MVE3_9LACO</name>
<feature type="domain" description="SsuA/THI5-like" evidence="2">
    <location>
        <begin position="47"/>
        <end position="263"/>
    </location>
</feature>
<evidence type="ECO:0000259" key="2">
    <source>
        <dbReference type="Pfam" id="PF09084"/>
    </source>
</evidence>
<comment type="caution">
    <text evidence="3">The sequence shown here is derived from an EMBL/GenBank/DDBJ whole genome shotgun (WGS) entry which is preliminary data.</text>
</comment>
<dbReference type="Proteomes" id="UP000050969">
    <property type="component" value="Unassembled WGS sequence"/>
</dbReference>
<dbReference type="EMBL" id="JQCE01000064">
    <property type="protein sequence ID" value="KRO15571.1"/>
    <property type="molecule type" value="Genomic_DNA"/>
</dbReference>
<protein>
    <submittedName>
        <fullName evidence="3">ABC-type nitrate sulfonate bicarbonate transport system, periplasmic component</fullName>
    </submittedName>
</protein>
<dbReference type="PANTHER" id="PTHR31528">
    <property type="entry name" value="4-AMINO-5-HYDROXYMETHYL-2-METHYLPYRIMIDINE PHOSPHATE SYNTHASE THI11-RELATED"/>
    <property type="match status" value="1"/>
</dbReference>
<reference evidence="3 4" key="1">
    <citation type="journal article" date="2015" name="Genome Announc.">
        <title>Expanding the biotechnology potential of lactobacilli through comparative genomics of 213 strains and associated genera.</title>
        <authorList>
            <person name="Sun Z."/>
            <person name="Harris H.M."/>
            <person name="McCann A."/>
            <person name="Guo C."/>
            <person name="Argimon S."/>
            <person name="Zhang W."/>
            <person name="Yang X."/>
            <person name="Jeffery I.B."/>
            <person name="Cooney J.C."/>
            <person name="Kagawa T.F."/>
            <person name="Liu W."/>
            <person name="Song Y."/>
            <person name="Salvetti E."/>
            <person name="Wrobel A."/>
            <person name="Rasinkangas P."/>
            <person name="Parkhill J."/>
            <person name="Rea M.C."/>
            <person name="O'Sullivan O."/>
            <person name="Ritari J."/>
            <person name="Douillard F.P."/>
            <person name="Paul Ross R."/>
            <person name="Yang R."/>
            <person name="Briner A.E."/>
            <person name="Felis G.E."/>
            <person name="de Vos W.M."/>
            <person name="Barrangou R."/>
            <person name="Klaenhammer T.R."/>
            <person name="Caufield P.W."/>
            <person name="Cui Y."/>
            <person name="Zhang H."/>
            <person name="O'Toole P.W."/>
        </authorList>
    </citation>
    <scope>NUCLEOTIDE SEQUENCE [LARGE SCALE GENOMIC DNA]</scope>
    <source>
        <strain evidence="3 4">DSM 24301</strain>
    </source>
</reference>
<dbReference type="Gene3D" id="3.40.190.10">
    <property type="entry name" value="Periplasmic binding protein-like II"/>
    <property type="match status" value="2"/>
</dbReference>
<dbReference type="GO" id="GO:0009228">
    <property type="term" value="P:thiamine biosynthetic process"/>
    <property type="evidence" value="ECO:0007669"/>
    <property type="project" value="InterPro"/>
</dbReference>
<evidence type="ECO:0000313" key="3">
    <source>
        <dbReference type="EMBL" id="KRO15571.1"/>
    </source>
</evidence>
<dbReference type="PATRIC" id="fig|1293598.4.peg.2443"/>
<dbReference type="OrthoDB" id="9815602at2"/>
<dbReference type="PANTHER" id="PTHR31528:SF3">
    <property type="entry name" value="THIAMINE BIOSYNTHESIS PROTEIN HI_0357-RELATED"/>
    <property type="match status" value="1"/>
</dbReference>
<sequence>MQIKRSAWLVSLIAVLALVLTACGQAKQSKSSKAQQQITVVLDYTPNTNHSGMYLAMAKGYFKKAGLNVKVVQPPEDGADGLVAAGKAEFGFSYQDVMSPHVAGKDKLPVTAIAAVVQHNTSGIMSRKADNITRPKQMDNKRYATWNLPIEQAIVKTVVNQDGGKFSSIKMVPANFDDEVAALKSQKVDDIWVFEGWGKINADVQGYPVNYFDFRKLNPTFDYYTPVIIGNDAYMKAHPDVTKKFVAAMRQGYTEAAKHPSEASDALMKAVLELKGSKKLIVASQKWLSTQYLAEQKTWGKFDPARWNRFYRWLNDNKLVKSKIPDNTGFTNKYL</sequence>
<feature type="signal peptide" evidence="1">
    <location>
        <begin position="1"/>
        <end position="26"/>
    </location>
</feature>
<gene>
    <name evidence="3" type="ORF">IV56_GL002340</name>
</gene>
<organism evidence="3 4">
    <name type="scientific">Lacticaseibacillus saniviri JCM 17471 = DSM 24301</name>
    <dbReference type="NCBI Taxonomy" id="1293598"/>
    <lineage>
        <taxon>Bacteria</taxon>
        <taxon>Bacillati</taxon>
        <taxon>Bacillota</taxon>
        <taxon>Bacilli</taxon>
        <taxon>Lactobacillales</taxon>
        <taxon>Lactobacillaceae</taxon>
        <taxon>Lacticaseibacillus</taxon>
    </lineage>
</organism>
<dbReference type="Pfam" id="PF09084">
    <property type="entry name" value="NMT1"/>
    <property type="match status" value="1"/>
</dbReference>
<dbReference type="STRING" id="1293598.IV56_GL002340"/>
<evidence type="ECO:0000256" key="1">
    <source>
        <dbReference type="SAM" id="SignalP"/>
    </source>
</evidence>
<dbReference type="AlphaFoldDB" id="A0A0R2MVE3"/>
<keyword evidence="1" id="KW-0732">Signal</keyword>
<keyword evidence="4" id="KW-1185">Reference proteome</keyword>
<dbReference type="PROSITE" id="PS51257">
    <property type="entry name" value="PROKAR_LIPOPROTEIN"/>
    <property type="match status" value="1"/>
</dbReference>
<evidence type="ECO:0000313" key="4">
    <source>
        <dbReference type="Proteomes" id="UP000050969"/>
    </source>
</evidence>
<dbReference type="SUPFAM" id="SSF53850">
    <property type="entry name" value="Periplasmic binding protein-like II"/>
    <property type="match status" value="1"/>
</dbReference>
<accession>A0A0R2MVE3</accession>
<dbReference type="RefSeq" id="WP_054776595.1">
    <property type="nucleotide sequence ID" value="NZ_BBBX01000002.1"/>
</dbReference>
<feature type="chain" id="PRO_5006420746" evidence="1">
    <location>
        <begin position="27"/>
        <end position="335"/>
    </location>
</feature>
<proteinExistence type="predicted"/>
<dbReference type="InterPro" id="IPR015168">
    <property type="entry name" value="SsuA/THI5"/>
</dbReference>